<evidence type="ECO:0000313" key="7">
    <source>
        <dbReference type="Proteomes" id="UP000005940"/>
    </source>
</evidence>
<protein>
    <submittedName>
        <fullName evidence="6">Non-ribosomal peptide synthetase</fullName>
    </submittedName>
</protein>
<dbReference type="InterPro" id="IPR023213">
    <property type="entry name" value="CAT-like_dom_sf"/>
</dbReference>
<dbReference type="InterPro" id="IPR010071">
    <property type="entry name" value="AA_adenyl_dom"/>
</dbReference>
<dbReference type="InterPro" id="IPR025110">
    <property type="entry name" value="AMP-bd_C"/>
</dbReference>
<evidence type="ECO:0000256" key="1">
    <source>
        <dbReference type="ARBA" id="ARBA00001957"/>
    </source>
</evidence>
<dbReference type="InterPro" id="IPR020806">
    <property type="entry name" value="PKS_PP-bd"/>
</dbReference>
<dbReference type="PROSITE" id="PS00455">
    <property type="entry name" value="AMP_BINDING"/>
    <property type="match status" value="1"/>
</dbReference>
<organism evidence="6 7">
    <name type="scientific">Streptomyces tsukubensis (strain DSM 42081 / NBRC 108919 / NRRL 18488 / 9993)</name>
    <dbReference type="NCBI Taxonomy" id="1114943"/>
    <lineage>
        <taxon>Bacteria</taxon>
        <taxon>Bacillati</taxon>
        <taxon>Actinomycetota</taxon>
        <taxon>Actinomycetes</taxon>
        <taxon>Kitasatosporales</taxon>
        <taxon>Streptomycetaceae</taxon>
        <taxon>Streptomyces</taxon>
    </lineage>
</organism>
<reference evidence="6 7" key="1">
    <citation type="journal article" date="2012" name="J. Bacteriol.">
        <title>Draft genome of Streptomyces tsukubaensis NRRL 18488, the producer of the clinically important immunosuppressant tacrolimus (FK506).</title>
        <authorList>
            <person name="Barreiro C."/>
            <person name="Prieto C."/>
            <person name="Sola-Landa A."/>
            <person name="Solera E."/>
            <person name="Martinez-Castro M."/>
            <person name="Perez-Redondo R."/>
            <person name="Garcia-Estrada C."/>
            <person name="Aparicio J.F."/>
            <person name="Fernandez-Martinez L.T."/>
            <person name="Santos-Aberturas J."/>
            <person name="Salehi-Najafabadi Z."/>
            <person name="Rodriguez-Garcia A."/>
            <person name="Tauch A."/>
            <person name="Martin J.F."/>
        </authorList>
    </citation>
    <scope>NUCLEOTIDE SEQUENCE [LARGE SCALE GENOMIC DNA]</scope>
    <source>
        <strain evidence="7">DSM 42081 / NBRC 108919 / NRRL 18488 / 9993</strain>
    </source>
</reference>
<proteinExistence type="predicted"/>
<dbReference type="InterPro" id="IPR009081">
    <property type="entry name" value="PP-bd_ACP"/>
</dbReference>
<evidence type="ECO:0000256" key="2">
    <source>
        <dbReference type="ARBA" id="ARBA00022450"/>
    </source>
</evidence>
<dbReference type="Gene3D" id="3.30.559.30">
    <property type="entry name" value="Nonribosomal peptide synthetase, condensation domain"/>
    <property type="match status" value="1"/>
</dbReference>
<dbReference type="EMBL" id="CP029159">
    <property type="protein sequence ID" value="QKM71099.1"/>
    <property type="molecule type" value="Genomic_DNA"/>
</dbReference>
<dbReference type="Gene3D" id="3.40.50.720">
    <property type="entry name" value="NAD(P)-binding Rossmann-like Domain"/>
    <property type="match status" value="1"/>
</dbReference>
<dbReference type="Pfam" id="PF00550">
    <property type="entry name" value="PP-binding"/>
    <property type="match status" value="1"/>
</dbReference>
<dbReference type="SUPFAM" id="SSF47336">
    <property type="entry name" value="ACP-like"/>
    <property type="match status" value="1"/>
</dbReference>
<feature type="domain" description="Carrier" evidence="5">
    <location>
        <begin position="944"/>
        <end position="1019"/>
    </location>
</feature>
<keyword evidence="7" id="KW-1185">Reference proteome</keyword>
<dbReference type="Pfam" id="PF07993">
    <property type="entry name" value="NAD_binding_4"/>
    <property type="match status" value="1"/>
</dbReference>
<dbReference type="SUPFAM" id="SSF52777">
    <property type="entry name" value="CoA-dependent acyltransferases"/>
    <property type="match status" value="2"/>
</dbReference>
<dbReference type="InterPro" id="IPR020845">
    <property type="entry name" value="AMP-binding_CS"/>
</dbReference>
<evidence type="ECO:0000256" key="4">
    <source>
        <dbReference type="ARBA" id="ARBA00022598"/>
    </source>
</evidence>
<dbReference type="InterPro" id="IPR010080">
    <property type="entry name" value="Thioester_reductase-like_dom"/>
</dbReference>
<keyword evidence="2" id="KW-0596">Phosphopantetheine</keyword>
<dbReference type="InterPro" id="IPR036291">
    <property type="entry name" value="NAD(P)-bd_dom_sf"/>
</dbReference>
<dbReference type="Gene3D" id="3.40.50.980">
    <property type="match status" value="2"/>
</dbReference>
<dbReference type="NCBIfam" id="TIGR01733">
    <property type="entry name" value="AA-adenyl-dom"/>
    <property type="match status" value="1"/>
</dbReference>
<gene>
    <name evidence="6" type="ORF">STSU_032295</name>
</gene>
<dbReference type="InterPro" id="IPR000873">
    <property type="entry name" value="AMP-dep_synth/lig_dom"/>
</dbReference>
<dbReference type="GO" id="GO:0016874">
    <property type="term" value="F:ligase activity"/>
    <property type="evidence" value="ECO:0007669"/>
    <property type="project" value="UniProtKB-KW"/>
</dbReference>
<dbReference type="Pfam" id="PF00668">
    <property type="entry name" value="Condensation"/>
    <property type="match status" value="1"/>
</dbReference>
<dbReference type="InterPro" id="IPR045851">
    <property type="entry name" value="AMP-bd_C_sf"/>
</dbReference>
<dbReference type="InterPro" id="IPR036736">
    <property type="entry name" value="ACP-like_sf"/>
</dbReference>
<dbReference type="PANTHER" id="PTHR44845:SF6">
    <property type="entry name" value="BETA-ALANINE-ACTIVATING ENZYME"/>
    <property type="match status" value="1"/>
</dbReference>
<dbReference type="SUPFAM" id="SSF56801">
    <property type="entry name" value="Acetyl-CoA synthetase-like"/>
    <property type="match status" value="1"/>
</dbReference>
<dbReference type="InterPro" id="IPR001242">
    <property type="entry name" value="Condensation_dom"/>
</dbReference>
<dbReference type="GO" id="GO:0017000">
    <property type="term" value="P:antibiotic biosynthetic process"/>
    <property type="evidence" value="ECO:0007669"/>
    <property type="project" value="UniProtKB-ARBA"/>
</dbReference>
<comment type="cofactor">
    <cofactor evidence="1">
        <name>pantetheine 4'-phosphate</name>
        <dbReference type="ChEBI" id="CHEBI:47942"/>
    </cofactor>
</comment>
<dbReference type="Gene3D" id="2.30.38.10">
    <property type="entry name" value="Luciferase, Domain 3"/>
    <property type="match status" value="1"/>
</dbReference>
<dbReference type="Pfam" id="PF00501">
    <property type="entry name" value="AMP-binding"/>
    <property type="match status" value="1"/>
</dbReference>
<dbReference type="RefSeq" id="WP_130585223.1">
    <property type="nucleotide sequence ID" value="NZ_CP029159.1"/>
</dbReference>
<dbReference type="GO" id="GO:0008610">
    <property type="term" value="P:lipid biosynthetic process"/>
    <property type="evidence" value="ECO:0007669"/>
    <property type="project" value="UniProtKB-ARBA"/>
</dbReference>
<keyword evidence="4" id="KW-0436">Ligase</keyword>
<evidence type="ECO:0000313" key="6">
    <source>
        <dbReference type="EMBL" id="QKM71099.1"/>
    </source>
</evidence>
<dbReference type="InterPro" id="IPR013120">
    <property type="entry name" value="FAR_NAD-bd"/>
</dbReference>
<keyword evidence="3" id="KW-0597">Phosphoprotein</keyword>
<dbReference type="NCBIfam" id="TIGR01746">
    <property type="entry name" value="Thioester-redct"/>
    <property type="match status" value="1"/>
</dbReference>
<dbReference type="Proteomes" id="UP000005940">
    <property type="component" value="Chromosome"/>
</dbReference>
<dbReference type="Gene3D" id="3.30.559.10">
    <property type="entry name" value="Chloramphenicol acetyltransferase-like domain"/>
    <property type="match status" value="1"/>
</dbReference>
<dbReference type="Gene3D" id="1.10.1200.10">
    <property type="entry name" value="ACP-like"/>
    <property type="match status" value="1"/>
</dbReference>
<dbReference type="PANTHER" id="PTHR44845">
    <property type="entry name" value="CARRIER DOMAIN-CONTAINING PROTEIN"/>
    <property type="match status" value="1"/>
</dbReference>
<name>A0A7G3UNV7_STRT9</name>
<evidence type="ECO:0000256" key="3">
    <source>
        <dbReference type="ARBA" id="ARBA00022553"/>
    </source>
</evidence>
<dbReference type="CDD" id="cd05235">
    <property type="entry name" value="SDR_e1"/>
    <property type="match status" value="1"/>
</dbReference>
<dbReference type="SUPFAM" id="SSF51735">
    <property type="entry name" value="NAD(P)-binding Rossmann-fold domains"/>
    <property type="match status" value="1"/>
</dbReference>
<sequence>MPTPDPSAERRPLLAAQEGIWTGHLLDPESPAYNTAEYVQIHGPVDPAVFEKALRHAVAETEALNVRFVTDETGRPWQVSAPDLRWDPHLVDLTTAADPHRAALAWMAQDLDRPLDLEHDPVFGHALLRTAPDEFLWYHRVHHIALDGFGLSLVARRVAEVYTALAGDAPLGESGFGTLESVREEEAAYRASERIAKNRAYWTERFADRPAVPSLTSRQALPARTFLRRVVDLDHAETERLRAVAGELSVTWSDVLLAVTAAYIHRVSGAPEVVLSLPSMGRLGSVSLRVPCMVRNILPLRVAVGEQDGLRELAVRVAAELRAGRPHQRYRYEQLRRDLKLVGGKRRLSGPGVNIMPFEYDLRFAGVRSTVHNVSAGPVDDLAVNVYDRAEGAGLRIAFDANPDLYDEAELAGHEEGLLSLLREALAAPERAIGQRPCTVLDGGPLPGPARPVLGLIADHAARRGGATAVEYDGRSITYAELFGSARQLARRIAARDVGPGAVVAVALPRGIDAVTAILAVLLSGAAYCPLDPDAPEARTQALLDSSRPALILTDVAHAPRYAGRPALLLDAPGDDAEAPVAPAGAADDLAYLIHTSGSTGRPKGVEISHGALATFVSGGAHRYGLRREDRVLQFAPLHFDASVEEVFLTLCTGATLVVRTPEMTESLPQFLRAVDRLRISVLDLPTAYWHELSYALSTGTAPLPGGVRTVIIGGEAALPERVDRWRNTVGTSVQLFNTYGPTEATVVATVAALHETPAEPGDVPIGLPLPGMRAAVVGGELHLIGDALALGYRGADAPDDARFTLLPQLPGSPRAFRTGDLVRIGDDGQLRFLGRADDEFKISGHRVHPSEVEAALLALPRVREAAVVGQVLPDGTRRLAAHVVAEEPRPTAGEVREELRKVLPAAMVPSAVEFTERLPRTSTGKIDRKSLGTVVAEQTGPAEEAGGLESVITRIWSRILGVEGMTPQDDFFDLGAQSLQAIQVANRLGAELQREVRVAWLFEHPTAADLAHRLEQREDAPAGASVQSAQSAAVVADAVLDDDIRPGAAPRTNGAPRQVLLTGATGFVGPHLLSELLRATDAEIVCPVRAATPAEAADRIRQALAAQEIPLPAGAERITAVPADLSRPDLGMGADRLAELAETCDAVVHNAATVSIMRDYGSLRAANTDSTRLLLRMASVRSIPVHLVSTLSVAPPRSESPEVPEAFFPAHPGLISGYQQSKWASERLLEQAAERGLPVTLHRLGRVTGAADTGQVNRRDFLWSVLASGIPAGIVPELFDAEVWTPADYVARAVVRLSLTAAPGTVFNHAPVAPVRLADVYDWVQEYGYDVKQIPLLQWRRELPRSADVAATTGAFFDSFTADEDAEPELGLGRVRADNVLRGLEGTGISCREADRTLVFRYLDHCVKNGILPAPGGANV</sequence>
<evidence type="ECO:0000259" key="5">
    <source>
        <dbReference type="PROSITE" id="PS50075"/>
    </source>
</evidence>
<dbReference type="Pfam" id="PF13193">
    <property type="entry name" value="AMP-binding_C"/>
    <property type="match status" value="1"/>
</dbReference>
<dbReference type="PROSITE" id="PS50075">
    <property type="entry name" value="CARRIER"/>
    <property type="match status" value="1"/>
</dbReference>
<dbReference type="SMART" id="SM00823">
    <property type="entry name" value="PKS_PP"/>
    <property type="match status" value="1"/>
</dbReference>
<dbReference type="CDD" id="cd05930">
    <property type="entry name" value="A_NRPS"/>
    <property type="match status" value="1"/>
</dbReference>
<accession>A0A7G3UNV7</accession>
<dbReference type="Gene3D" id="3.30.300.30">
    <property type="match status" value="1"/>
</dbReference>
<dbReference type="GO" id="GO:0031177">
    <property type="term" value="F:phosphopantetheine binding"/>
    <property type="evidence" value="ECO:0007669"/>
    <property type="project" value="InterPro"/>
</dbReference>